<gene>
    <name evidence="3" type="ORF">QNI29_12545</name>
</gene>
<dbReference type="Proteomes" id="UP001236652">
    <property type="component" value="Chromosome"/>
</dbReference>
<keyword evidence="1" id="KW-0812">Transmembrane</keyword>
<accession>A0ABY8UVX9</accession>
<protein>
    <submittedName>
        <fullName evidence="3">Restriction endonuclease</fullName>
    </submittedName>
</protein>
<evidence type="ECO:0000313" key="3">
    <source>
        <dbReference type="EMBL" id="WIF96580.1"/>
    </source>
</evidence>
<feature type="transmembrane region" description="Helical" evidence="1">
    <location>
        <begin position="82"/>
        <end position="98"/>
    </location>
</feature>
<keyword evidence="3" id="KW-0540">Nuclease</keyword>
<dbReference type="InterPro" id="IPR011335">
    <property type="entry name" value="Restrct_endonuc-II-like"/>
</dbReference>
<evidence type="ECO:0000259" key="2">
    <source>
        <dbReference type="Pfam" id="PF04471"/>
    </source>
</evidence>
<name>A0ABY8UVX9_9BACI</name>
<feature type="transmembrane region" description="Helical" evidence="1">
    <location>
        <begin position="44"/>
        <end position="61"/>
    </location>
</feature>
<dbReference type="Pfam" id="PF04471">
    <property type="entry name" value="Mrr_cat"/>
    <property type="match status" value="1"/>
</dbReference>
<keyword evidence="1" id="KW-0472">Membrane</keyword>
<keyword evidence="1" id="KW-1133">Transmembrane helix</keyword>
<sequence length="275" mass="31676">MRERSSKGSVLSPAIQSRLIISCFTFIALLLSVSISQEDVQTRWVLSGLLLGMNMYIAKALTLHLTYKRSKRIRTWSLMEKLRLGIYLFVTLITIGASESFEVYGVFTLALGLVMVHKYSSLLSFKNLNSNHKMLANNEIDQMTEEEFMTFIVKLYEGLGYSTQIPPSKREGASYVLIKKKKVKTAIRLKLAYSNERVKVETINEMLRDVKDWDIDRKVVLTNRRFSPKAIKTAERCGVTLINQEGLLILTDQYKKEMEQGKKRRRLSFQKRSGE</sequence>
<proteinExistence type="predicted"/>
<dbReference type="SUPFAM" id="SSF52980">
    <property type="entry name" value="Restriction endonuclease-like"/>
    <property type="match status" value="1"/>
</dbReference>
<dbReference type="Gene3D" id="3.40.1350.10">
    <property type="match status" value="1"/>
</dbReference>
<dbReference type="InterPro" id="IPR011856">
    <property type="entry name" value="tRNA_endonuc-like_dom_sf"/>
</dbReference>
<keyword evidence="4" id="KW-1185">Reference proteome</keyword>
<dbReference type="EMBL" id="CP126446">
    <property type="protein sequence ID" value="WIF96580.1"/>
    <property type="molecule type" value="Genomic_DNA"/>
</dbReference>
<evidence type="ECO:0000256" key="1">
    <source>
        <dbReference type="SAM" id="Phobius"/>
    </source>
</evidence>
<dbReference type="InterPro" id="IPR007560">
    <property type="entry name" value="Restrct_endonuc_IV_Mrr"/>
</dbReference>
<keyword evidence="3" id="KW-0255">Endonuclease</keyword>
<feature type="domain" description="Restriction endonuclease type IV Mrr" evidence="2">
    <location>
        <begin position="140"/>
        <end position="248"/>
    </location>
</feature>
<dbReference type="GO" id="GO:0004519">
    <property type="term" value="F:endonuclease activity"/>
    <property type="evidence" value="ECO:0007669"/>
    <property type="project" value="UniProtKB-KW"/>
</dbReference>
<keyword evidence="3" id="KW-0378">Hydrolase</keyword>
<evidence type="ECO:0000313" key="4">
    <source>
        <dbReference type="Proteomes" id="UP001236652"/>
    </source>
</evidence>
<dbReference type="RefSeq" id="WP_231416851.1">
    <property type="nucleotide sequence ID" value="NZ_CP126446.1"/>
</dbReference>
<organism evidence="3 4">
    <name type="scientific">Pontibacillus chungwhensis</name>
    <dbReference type="NCBI Taxonomy" id="265426"/>
    <lineage>
        <taxon>Bacteria</taxon>
        <taxon>Bacillati</taxon>
        <taxon>Bacillota</taxon>
        <taxon>Bacilli</taxon>
        <taxon>Bacillales</taxon>
        <taxon>Bacillaceae</taxon>
        <taxon>Pontibacillus</taxon>
    </lineage>
</organism>
<reference evidence="3 4" key="1">
    <citation type="submission" date="2023-05" db="EMBL/GenBank/DDBJ databases">
        <title>Comparative genomics reveals the evidence of polycyclic aromatic hydrocarbons degradation in moderately halophilic genus Pontibacillus.</title>
        <authorList>
            <person name="Yang H."/>
            <person name="Qian Z."/>
        </authorList>
    </citation>
    <scope>NUCLEOTIDE SEQUENCE [LARGE SCALE GENOMIC DNA]</scope>
    <source>
        <strain evidence="4">HN14</strain>
    </source>
</reference>